<feature type="transmembrane region" description="Helical" evidence="7">
    <location>
        <begin position="71"/>
        <end position="91"/>
    </location>
</feature>
<comment type="similarity">
    <text evidence="2">Belongs to the NlpA lipoprotein family.</text>
</comment>
<name>R2QQ99_9ENTE</name>
<comment type="subcellular location">
    <subcellularLocation>
        <location evidence="1">Membrane</location>
        <topology evidence="1">Lipid-anchor</topology>
    </subcellularLocation>
</comment>
<keyword evidence="4 7" id="KW-0472">Membrane</keyword>
<dbReference type="Proteomes" id="UP000013782">
    <property type="component" value="Unassembled WGS sequence"/>
</dbReference>
<dbReference type="AlphaFoldDB" id="R2QQ99"/>
<evidence type="ECO:0000313" key="9">
    <source>
        <dbReference type="Proteomes" id="UP000013782"/>
    </source>
</evidence>
<evidence type="ECO:0000256" key="4">
    <source>
        <dbReference type="ARBA" id="ARBA00023136"/>
    </source>
</evidence>
<evidence type="ECO:0000256" key="5">
    <source>
        <dbReference type="ARBA" id="ARBA00023139"/>
    </source>
</evidence>
<dbReference type="PATRIC" id="fig|1158607.3.peg.56"/>
<accession>R2QQ99</accession>
<dbReference type="PANTHER" id="PTHR30429">
    <property type="entry name" value="D-METHIONINE-BINDING LIPOPROTEIN METQ"/>
    <property type="match status" value="1"/>
</dbReference>
<evidence type="ECO:0000256" key="6">
    <source>
        <dbReference type="ARBA" id="ARBA00023288"/>
    </source>
</evidence>
<proteinExistence type="inferred from homology"/>
<dbReference type="Gene3D" id="3.40.190.10">
    <property type="entry name" value="Periplasmic binding protein-like II"/>
    <property type="match status" value="2"/>
</dbReference>
<comment type="caution">
    <text evidence="8">The sequence shown here is derived from an EMBL/GenBank/DDBJ whole genome shotgun (WGS) entry which is preliminary data.</text>
</comment>
<dbReference type="GO" id="GO:0016020">
    <property type="term" value="C:membrane"/>
    <property type="evidence" value="ECO:0007669"/>
    <property type="project" value="UniProtKB-SubCell"/>
</dbReference>
<dbReference type="SUPFAM" id="SSF53850">
    <property type="entry name" value="Periplasmic binding protein-like II"/>
    <property type="match status" value="1"/>
</dbReference>
<dbReference type="STRING" id="160454.RV10_GL004339"/>
<keyword evidence="5" id="KW-0564">Palmitate</keyword>
<dbReference type="EMBL" id="AJAQ01000001">
    <property type="protein sequence ID" value="EOH97388.1"/>
    <property type="molecule type" value="Genomic_DNA"/>
</dbReference>
<evidence type="ECO:0000313" key="8">
    <source>
        <dbReference type="EMBL" id="EOH97388.1"/>
    </source>
</evidence>
<sequence>MRVIKFVTGVPVTASRNASLTSSGRGYCVKAIMNLGGNTNAAAFVLNVVDTFGARAVFYLKKLEEEKMKKLVWVVLAVVVTIGLTGCGKGGSAKENETLVVGTLPTPHGEILEHVKPLLEEQGVTLELTNFDDYILPNKALADGEVDVNYFQHKPFFKKAVEENDYDFADVGAVHVEPMGFYSKKLKNIQDLADGATIITSNSVSDWGRILTILQEADLITIKDGVDLETASFEDIDQNPKKLTFDHSIDPALLATTYNNEEGDLVAINANFAYGIGLNPVKDALLLENDNSPYGNILAVRSEDAEDPRVQKLIDVLHEDEVQAWILNKWGGSVKPVDQ</sequence>
<gene>
    <name evidence="8" type="ORF">UAU_00056</name>
</gene>
<keyword evidence="9" id="KW-1185">Reference proteome</keyword>
<organism evidence="8 9">
    <name type="scientific">Enterococcus pallens ATCC BAA-351</name>
    <dbReference type="NCBI Taxonomy" id="1158607"/>
    <lineage>
        <taxon>Bacteria</taxon>
        <taxon>Bacillati</taxon>
        <taxon>Bacillota</taxon>
        <taxon>Bacilli</taxon>
        <taxon>Lactobacillales</taxon>
        <taxon>Enterococcaceae</taxon>
        <taxon>Enterococcus</taxon>
    </lineage>
</organism>
<reference evidence="8 9" key="1">
    <citation type="submission" date="2013-02" db="EMBL/GenBank/DDBJ databases">
        <title>The Genome Sequence of Enterococcus pallens BAA-351.</title>
        <authorList>
            <consortium name="The Broad Institute Genome Sequencing Platform"/>
            <consortium name="The Broad Institute Genome Sequencing Center for Infectious Disease"/>
            <person name="Earl A.M."/>
            <person name="Gilmore M.S."/>
            <person name="Lebreton F."/>
            <person name="Walker B."/>
            <person name="Young S.K."/>
            <person name="Zeng Q."/>
            <person name="Gargeya S."/>
            <person name="Fitzgerald M."/>
            <person name="Haas B."/>
            <person name="Abouelleil A."/>
            <person name="Alvarado L."/>
            <person name="Arachchi H.M."/>
            <person name="Berlin A.M."/>
            <person name="Chapman S.B."/>
            <person name="Dewar J."/>
            <person name="Goldberg J."/>
            <person name="Griggs A."/>
            <person name="Gujja S."/>
            <person name="Hansen M."/>
            <person name="Howarth C."/>
            <person name="Imamovic A."/>
            <person name="Larimer J."/>
            <person name="McCowan C."/>
            <person name="Murphy C."/>
            <person name="Neiman D."/>
            <person name="Pearson M."/>
            <person name="Priest M."/>
            <person name="Roberts A."/>
            <person name="Saif S."/>
            <person name="Shea T."/>
            <person name="Sisk P."/>
            <person name="Sykes S."/>
            <person name="Wortman J."/>
            <person name="Nusbaum C."/>
            <person name="Birren B."/>
        </authorList>
    </citation>
    <scope>NUCLEOTIDE SEQUENCE [LARGE SCALE GENOMIC DNA]</scope>
    <source>
        <strain evidence="8 9">ATCC BAA-351</strain>
    </source>
</reference>
<evidence type="ECO:0000256" key="7">
    <source>
        <dbReference type="SAM" id="Phobius"/>
    </source>
</evidence>
<dbReference type="PANTHER" id="PTHR30429:SF0">
    <property type="entry name" value="METHIONINE-BINDING LIPOPROTEIN METQ"/>
    <property type="match status" value="1"/>
</dbReference>
<keyword evidence="7" id="KW-1133">Transmembrane helix</keyword>
<evidence type="ECO:0000256" key="1">
    <source>
        <dbReference type="ARBA" id="ARBA00004635"/>
    </source>
</evidence>
<protein>
    <submittedName>
        <fullName evidence="8">YaeC family lipoprotein</fullName>
    </submittedName>
</protein>
<evidence type="ECO:0000256" key="2">
    <source>
        <dbReference type="ARBA" id="ARBA00008973"/>
    </source>
</evidence>
<evidence type="ECO:0000256" key="3">
    <source>
        <dbReference type="ARBA" id="ARBA00022729"/>
    </source>
</evidence>
<keyword evidence="3" id="KW-0732">Signal</keyword>
<dbReference type="Pfam" id="PF03180">
    <property type="entry name" value="Lipoprotein_9"/>
    <property type="match status" value="1"/>
</dbReference>
<dbReference type="HOGENOM" id="CLU_067080_0_0_9"/>
<dbReference type="InterPro" id="IPR004872">
    <property type="entry name" value="Lipoprotein_NlpA"/>
</dbReference>
<dbReference type="eggNOG" id="COG1464">
    <property type="taxonomic scope" value="Bacteria"/>
</dbReference>
<keyword evidence="7" id="KW-0812">Transmembrane</keyword>
<keyword evidence="6 8" id="KW-0449">Lipoprotein</keyword>